<accession>B0D720</accession>
<dbReference type="KEGG" id="lbc:LACBIDRAFT_326022"/>
<dbReference type="HOGENOM" id="CLU_716077_0_0_1"/>
<dbReference type="OrthoDB" id="10044727at2759"/>
<dbReference type="InParanoid" id="B0D720"/>
<feature type="compositionally biased region" description="Basic and acidic residues" evidence="1">
    <location>
        <begin position="18"/>
        <end position="28"/>
    </location>
</feature>
<keyword evidence="3" id="KW-1185">Reference proteome</keyword>
<dbReference type="EMBL" id="DS547099">
    <property type="protein sequence ID" value="EDR09574.1"/>
    <property type="molecule type" value="Genomic_DNA"/>
</dbReference>
<feature type="compositionally biased region" description="Acidic residues" evidence="1">
    <location>
        <begin position="48"/>
        <end position="59"/>
    </location>
</feature>
<feature type="compositionally biased region" description="Acidic residues" evidence="1">
    <location>
        <begin position="67"/>
        <end position="80"/>
    </location>
</feature>
<dbReference type="PANTHER" id="PTHR35871">
    <property type="entry name" value="EXPRESSED PROTEIN"/>
    <property type="match status" value="1"/>
</dbReference>
<gene>
    <name evidence="2" type="ORF">LACBIDRAFT_326022</name>
</gene>
<feature type="region of interest" description="Disordered" evidence="1">
    <location>
        <begin position="1"/>
        <end position="108"/>
    </location>
</feature>
<dbReference type="Proteomes" id="UP000001194">
    <property type="component" value="Unassembled WGS sequence"/>
</dbReference>
<name>B0D720_LACBS</name>
<evidence type="ECO:0000256" key="1">
    <source>
        <dbReference type="SAM" id="MobiDB-lite"/>
    </source>
</evidence>
<organism evidence="3">
    <name type="scientific">Laccaria bicolor (strain S238N-H82 / ATCC MYA-4686)</name>
    <name type="common">Bicoloured deceiver</name>
    <name type="synonym">Laccaria laccata var. bicolor</name>
    <dbReference type="NCBI Taxonomy" id="486041"/>
    <lineage>
        <taxon>Eukaryota</taxon>
        <taxon>Fungi</taxon>
        <taxon>Dikarya</taxon>
        <taxon>Basidiomycota</taxon>
        <taxon>Agaricomycotina</taxon>
        <taxon>Agaricomycetes</taxon>
        <taxon>Agaricomycetidae</taxon>
        <taxon>Agaricales</taxon>
        <taxon>Agaricineae</taxon>
        <taxon>Hydnangiaceae</taxon>
        <taxon>Laccaria</taxon>
    </lineage>
</organism>
<dbReference type="PANTHER" id="PTHR35871:SF1">
    <property type="entry name" value="CXC1-LIKE CYSTEINE CLUSTER ASSOCIATED WITH KDZ TRANSPOSASES DOMAIN-CONTAINING PROTEIN"/>
    <property type="match status" value="1"/>
</dbReference>
<evidence type="ECO:0000313" key="3">
    <source>
        <dbReference type="Proteomes" id="UP000001194"/>
    </source>
</evidence>
<proteinExistence type="predicted"/>
<sequence>MEPTSGHTYQKFRIINEALHEETNHGTEPDTGGLPCADTGNGPPHAEELDDGTESDAESIQDGPDKDGDEAIVDVEEFEGVDISTPELGNNAATDATSRDQNRIDATLPEGKLREAPTLDLAKETLKDLESKLNPPRKKGNGHVDPKINPFVRIRMEGMRTLLNFFTNPKSATYQKWCASSMQASISLGRGTYCARQLRKLTRQFIENRKILPINPYGDWNQTMLADEDLPSDINLHLQELGKDITAGKIVEFLAHPEVKLKHGITKKISLRTAERYLKLLGFRWITPKKGQYADGHEREDVVWYRDNRFLPKMKDLLRCEKIWSTENLPEEGPQLGRRVIKWHHDEVIFYAHDWGGRRWFHKDATPKPYKKGEGCSLMVADLVSVDFGWLQSPNGKESARVHQEKKIFLQKCQ</sequence>
<dbReference type="STRING" id="486041.B0D720"/>
<protein>
    <submittedName>
        <fullName evidence="2">Predicted protein</fullName>
    </submittedName>
</protein>
<dbReference type="AlphaFoldDB" id="B0D720"/>
<dbReference type="GeneID" id="6075408"/>
<evidence type="ECO:0000313" key="2">
    <source>
        <dbReference type="EMBL" id="EDR09574.1"/>
    </source>
</evidence>
<dbReference type="RefSeq" id="XP_001879923.1">
    <property type="nucleotide sequence ID" value="XM_001879888.1"/>
</dbReference>
<feature type="compositionally biased region" description="Polar residues" evidence="1">
    <location>
        <begin position="87"/>
        <end position="96"/>
    </location>
</feature>
<reference evidence="2 3" key="1">
    <citation type="journal article" date="2008" name="Nature">
        <title>The genome of Laccaria bicolor provides insights into mycorrhizal symbiosis.</title>
        <authorList>
            <person name="Martin F."/>
            <person name="Aerts A."/>
            <person name="Ahren D."/>
            <person name="Brun A."/>
            <person name="Danchin E.G.J."/>
            <person name="Duchaussoy F."/>
            <person name="Gibon J."/>
            <person name="Kohler A."/>
            <person name="Lindquist E."/>
            <person name="Pereda V."/>
            <person name="Salamov A."/>
            <person name="Shapiro H.J."/>
            <person name="Wuyts J."/>
            <person name="Blaudez D."/>
            <person name="Buee M."/>
            <person name="Brokstein P."/>
            <person name="Canbaeck B."/>
            <person name="Cohen D."/>
            <person name="Courty P.E."/>
            <person name="Coutinho P.M."/>
            <person name="Delaruelle C."/>
            <person name="Detter J.C."/>
            <person name="Deveau A."/>
            <person name="DiFazio S."/>
            <person name="Duplessis S."/>
            <person name="Fraissinet-Tachet L."/>
            <person name="Lucic E."/>
            <person name="Frey-Klett P."/>
            <person name="Fourrey C."/>
            <person name="Feussner I."/>
            <person name="Gay G."/>
            <person name="Grimwood J."/>
            <person name="Hoegger P.J."/>
            <person name="Jain P."/>
            <person name="Kilaru S."/>
            <person name="Labbe J."/>
            <person name="Lin Y.C."/>
            <person name="Legue V."/>
            <person name="Le Tacon F."/>
            <person name="Marmeisse R."/>
            <person name="Melayah D."/>
            <person name="Montanini B."/>
            <person name="Muratet M."/>
            <person name="Nehls U."/>
            <person name="Niculita-Hirzel H."/>
            <person name="Oudot-Le Secq M.P."/>
            <person name="Peter M."/>
            <person name="Quesneville H."/>
            <person name="Rajashekar B."/>
            <person name="Reich M."/>
            <person name="Rouhier N."/>
            <person name="Schmutz J."/>
            <person name="Yin T."/>
            <person name="Chalot M."/>
            <person name="Henrissat B."/>
            <person name="Kuees U."/>
            <person name="Lucas S."/>
            <person name="Van de Peer Y."/>
            <person name="Podila G.K."/>
            <person name="Polle A."/>
            <person name="Pukkila P.J."/>
            <person name="Richardson P.M."/>
            <person name="Rouze P."/>
            <person name="Sanders I.R."/>
            <person name="Stajich J.E."/>
            <person name="Tunlid A."/>
            <person name="Tuskan G."/>
            <person name="Grigoriev I.V."/>
        </authorList>
    </citation>
    <scope>NUCLEOTIDE SEQUENCE [LARGE SCALE GENOMIC DNA]</scope>
    <source>
        <strain evidence="3">S238N-H82 / ATCC MYA-4686</strain>
    </source>
</reference>